<dbReference type="OMA" id="KTERAEC"/>
<dbReference type="Pfam" id="PF00201">
    <property type="entry name" value="UDPGT"/>
    <property type="match status" value="1"/>
</dbReference>
<dbReference type="Proteomes" id="UP000017836">
    <property type="component" value="Unassembled WGS sequence"/>
</dbReference>
<dbReference type="EMBL" id="KI393807">
    <property type="protein sequence ID" value="ERN07189.1"/>
    <property type="molecule type" value="Genomic_DNA"/>
</dbReference>
<reference evidence="6" key="1">
    <citation type="journal article" date="2013" name="Science">
        <title>The Amborella genome and the evolution of flowering plants.</title>
        <authorList>
            <consortium name="Amborella Genome Project"/>
        </authorList>
    </citation>
    <scope>NUCLEOTIDE SEQUENCE [LARGE SCALE GENOMIC DNA]</scope>
</reference>
<keyword evidence="3" id="KW-0328">Glycosyltransferase</keyword>
<keyword evidence="2 3" id="KW-0808">Transferase</keyword>
<dbReference type="InterPro" id="IPR002213">
    <property type="entry name" value="UDP_glucos_trans"/>
</dbReference>
<evidence type="ECO:0000256" key="1">
    <source>
        <dbReference type="ARBA" id="ARBA00009995"/>
    </source>
</evidence>
<evidence type="ECO:0000256" key="4">
    <source>
        <dbReference type="RuleBase" id="RU362057"/>
    </source>
</evidence>
<dbReference type="CDD" id="cd03784">
    <property type="entry name" value="GT1_Gtf-like"/>
    <property type="match status" value="1"/>
</dbReference>
<accession>W1PHN8</accession>
<dbReference type="SUPFAM" id="SSF53756">
    <property type="entry name" value="UDP-Glycosyltransferase/glycogen phosphorylase"/>
    <property type="match status" value="1"/>
</dbReference>
<proteinExistence type="inferred from homology"/>
<name>W1PHN8_AMBTC</name>
<dbReference type="FunFam" id="3.40.50.2000:FF:000056">
    <property type="entry name" value="Glycosyltransferase"/>
    <property type="match status" value="1"/>
</dbReference>
<dbReference type="Gramene" id="ERN07189">
    <property type="protein sequence ID" value="ERN07189"/>
    <property type="gene ID" value="AMTR_s00019p00161360"/>
</dbReference>
<dbReference type="AlphaFoldDB" id="W1PHN8"/>
<evidence type="ECO:0000256" key="2">
    <source>
        <dbReference type="ARBA" id="ARBA00022679"/>
    </source>
</evidence>
<dbReference type="HOGENOM" id="CLU_001724_2_2_1"/>
<dbReference type="InterPro" id="IPR035595">
    <property type="entry name" value="UDP_glycos_trans_CS"/>
</dbReference>
<gene>
    <name evidence="5" type="ORF">AMTR_s00019p00161360</name>
</gene>
<dbReference type="PANTHER" id="PTHR48047:SF51">
    <property type="entry name" value="GLYCOSYLTRANSFERASE"/>
    <property type="match status" value="1"/>
</dbReference>
<dbReference type="eggNOG" id="KOG1192">
    <property type="taxonomic scope" value="Eukaryota"/>
</dbReference>
<evidence type="ECO:0000313" key="5">
    <source>
        <dbReference type="EMBL" id="ERN07189.1"/>
    </source>
</evidence>
<dbReference type="PROSITE" id="PS00375">
    <property type="entry name" value="UDPGT"/>
    <property type="match status" value="1"/>
</dbReference>
<keyword evidence="6" id="KW-1185">Reference proteome</keyword>
<evidence type="ECO:0000256" key="3">
    <source>
        <dbReference type="RuleBase" id="RU003718"/>
    </source>
</evidence>
<dbReference type="PANTHER" id="PTHR48047">
    <property type="entry name" value="GLYCOSYLTRANSFERASE"/>
    <property type="match status" value="1"/>
</dbReference>
<organism evidence="5 6">
    <name type="scientific">Amborella trichopoda</name>
    <dbReference type="NCBI Taxonomy" id="13333"/>
    <lineage>
        <taxon>Eukaryota</taxon>
        <taxon>Viridiplantae</taxon>
        <taxon>Streptophyta</taxon>
        <taxon>Embryophyta</taxon>
        <taxon>Tracheophyta</taxon>
        <taxon>Spermatophyta</taxon>
        <taxon>Magnoliopsida</taxon>
        <taxon>Amborellales</taxon>
        <taxon>Amborellaceae</taxon>
        <taxon>Amborella</taxon>
    </lineage>
</organism>
<evidence type="ECO:0000313" key="6">
    <source>
        <dbReference type="Proteomes" id="UP000017836"/>
    </source>
</evidence>
<dbReference type="EC" id="2.4.1.-" evidence="4"/>
<dbReference type="GO" id="GO:0035251">
    <property type="term" value="F:UDP-glucosyltransferase activity"/>
    <property type="evidence" value="ECO:0000318"/>
    <property type="project" value="GO_Central"/>
</dbReference>
<comment type="similarity">
    <text evidence="1 3">Belongs to the UDP-glycosyltransferase family.</text>
</comment>
<dbReference type="Gene3D" id="3.40.50.2000">
    <property type="entry name" value="Glycogen Phosphorylase B"/>
    <property type="match status" value="2"/>
</dbReference>
<protein>
    <recommendedName>
        <fullName evidence="4">Glycosyltransferase</fullName>
        <ecNumber evidence="4">2.4.1.-</ecNumber>
    </recommendedName>
</protein>
<sequence length="448" mass="49730">MATTTTEPEIIRRLTPVEPTRLSMERTSAPHIAVFPFMSRGHAIPLLHLCATLLRRGLELTIFSTPSNSPFYRQSLPKDSGIRIIDLPFPSHPDLPKGCESTEQLPSMDMFLPFLNAVKELRDSFEQSLSEIAAVNPPICLISDTFLYWTQYVAEKLSIPRLTFMGTSAYATCLSLAIAAYGSPIPKDSEPVLLPGLPHEVRLAHVEVPPTFRSLDPKDPSWTFVLETGAAKLRSYGEILNSFYELEPEFVKTLNTQGQRYWCVGPMCLWDEPKPVEIPKTERAECLDWLDMKDEGSVLYVAFGSQARLEEAQMREIGAGLEGSGLNFLWVVRGEPKLDDGFGDRVKGRGLVIRGWVPQVEVLSHNAVGGFMSHCGWNSLLESLVYGVPILGWPMMAEQSLNGAWAGPRLVFAFPVAPFALSSALCPLPYPVPFALSSATPYIYNRIV</sequence>